<dbReference type="EMBL" id="KY465706">
    <property type="protein sequence ID" value="ASS83277.1"/>
    <property type="molecule type" value="Genomic_RNA"/>
</dbReference>
<organism evidence="4">
    <name type="scientific">Lake Sinai virus 2</name>
    <dbReference type="NCBI Taxonomy" id="1041831"/>
    <lineage>
        <taxon>Viruses</taxon>
        <taxon>Riboviria</taxon>
        <taxon>Orthornavirae</taxon>
        <taxon>Kitrinoviricota</taxon>
        <taxon>Magsaviricetes</taxon>
        <taxon>Nodamuvirales</taxon>
        <taxon>Sinhaliviridae</taxon>
        <taxon>Sinaivirus</taxon>
    </lineage>
</organism>
<accession>A0A223DND0</accession>
<keyword evidence="2" id="KW-0472">Membrane</keyword>
<feature type="compositionally biased region" description="Basic and acidic residues" evidence="1">
    <location>
        <begin position="626"/>
        <end position="636"/>
    </location>
</feature>
<evidence type="ECO:0000256" key="1">
    <source>
        <dbReference type="SAM" id="MobiDB-lite"/>
    </source>
</evidence>
<feature type="region of interest" description="Disordered" evidence="1">
    <location>
        <begin position="597"/>
        <end position="672"/>
    </location>
</feature>
<protein>
    <submittedName>
        <fullName evidence="4">ORF1</fullName>
    </submittedName>
</protein>
<keyword evidence="2" id="KW-0812">Transmembrane</keyword>
<keyword evidence="2" id="KW-1133">Transmembrane helix</keyword>
<feature type="compositionally biased region" description="Basic and acidic residues" evidence="1">
    <location>
        <begin position="661"/>
        <end position="670"/>
    </location>
</feature>
<evidence type="ECO:0000256" key="2">
    <source>
        <dbReference type="SAM" id="Phobius"/>
    </source>
</evidence>
<evidence type="ECO:0000259" key="3">
    <source>
        <dbReference type="Pfam" id="PF19223"/>
    </source>
</evidence>
<feature type="domain" description="Chroparavirus methyltransferase" evidence="3">
    <location>
        <begin position="190"/>
        <end position="480"/>
    </location>
</feature>
<reference evidence="4" key="1">
    <citation type="journal article" date="2017" name="Sci. Rep.">
        <title>Absence of deformed wing virus and Varroa destructor in Australia provides unique perspectives on honeybee viral landscapes and colony losses.</title>
        <authorList>
            <person name="Roberts J.M.K."/>
            <person name="Anderson D.L."/>
            <person name="Durr P.A."/>
        </authorList>
    </citation>
    <scope>NUCLEOTIDE SEQUENCE</scope>
    <source>
        <strain evidence="4">WA1</strain>
    </source>
</reference>
<feature type="transmembrane region" description="Helical" evidence="2">
    <location>
        <begin position="128"/>
        <end position="152"/>
    </location>
</feature>
<evidence type="ECO:0000313" key="4">
    <source>
        <dbReference type="EMBL" id="ASS83277.1"/>
    </source>
</evidence>
<dbReference type="InterPro" id="IPR043646">
    <property type="entry name" value="Chropara_Vmeth_dom"/>
</dbReference>
<dbReference type="Pfam" id="PF19223">
    <property type="entry name" value="Chropara_Vmeth"/>
    <property type="match status" value="1"/>
</dbReference>
<sequence>MKVVFLVSFAVFLICQAPPVSYWLEDLLDEYNTMCSYEYAAAEAYNNFVHRHRVAAYAAGVRIVRYRAPWYCFASRSVPVVHPFSWLMGQYDATIDRVGTLMQRLEIANVSISDGLRTVADTALKAYFYYQIIWFQLLSIVMLVGFFSAVICSSRVRVVRIRNRVRGYSVTELRSDFEESMSAILAPLSRGHSCLNFQRRVVESWAIDQLLRYFRCFRSVASSQGRWAEVGHRLHRCSPVVMDGAFVPEYDQRFSACRRHPSVCPDRFDIPAAILSHVDYYMTPDQLAAAVTGPTFIVNHDYSSIDTLSVAEVSLRSAGGLVTASVRDGPTFGPHPYYHWSDEGVVVASSGAFQYFRIGRLFDTTLYYAFPTSGTYARDDPSALRRSTSGDLHYYSPHEKRFVSYTADDTHYHVFGVSVPRSLADYCAATFCRAVRDDKFYDSLRSYYQNRCRAIGFSDARDTLMLDFIIHLCDDASLRTFGFSRLSSAPSSWSAYCLSWILVKVNHMMPLALTSYILNVLHRFFGAKAAPWNWATIHLPTYDMVTSPFRLRLFGRNPTVFNLERFRAEATVAGSPDRGQSAEGACQDHYEHDIESCDASAASRSSSTPLPGDSSTSGSVLLLDDTAGRVHEDDSSARSAPYRGSRLLSNKGKTRRKSHRPSHDNSDTDHGYSVCHPKRTTHPLCPDPNVACGPHFFMSVCEHDESVPTLFHAHAVGGEDITHVVDPALGASISQRFSASQLRLLGWSIDGIFNTLSGAATSSFVESSLLCLSRFMREVPPTQPVTEARRSLLFCRPRERFKGYDTFDIGFMGIAVPSSKTKGIEACLREVARQHSRADLPNEGAQFH</sequence>
<proteinExistence type="predicted"/>
<name>A0A223DND0_9VIRU</name>